<proteinExistence type="predicted"/>
<sequence length="102" mass="11603">MSATSKKDADDGILTYKGHPLMRHDNIIYYGSMSDRYIIMMQILETKMVKDLEVATRVSVQLQQTSPSVRPKDRIVKKTEKDGLYTALDIAVVWLNRALSAK</sequence>
<gene>
    <name evidence="1" type="ORF">CBW42_11820</name>
</gene>
<keyword evidence="2" id="KW-1185">Reference proteome</keyword>
<organism evidence="1 2">
    <name type="scientific">Butyricicoccus porcorum</name>
    <dbReference type="NCBI Taxonomy" id="1945634"/>
    <lineage>
        <taxon>Bacteria</taxon>
        <taxon>Bacillati</taxon>
        <taxon>Bacillota</taxon>
        <taxon>Clostridia</taxon>
        <taxon>Eubacteriales</taxon>
        <taxon>Butyricicoccaceae</taxon>
        <taxon>Butyricicoccus</taxon>
    </lineage>
</organism>
<comment type="caution">
    <text evidence="1">The sequence shown here is derived from an EMBL/GenBank/DDBJ whole genome shotgun (WGS) entry which is preliminary data.</text>
</comment>
<dbReference type="Proteomes" id="UP000194903">
    <property type="component" value="Unassembled WGS sequence"/>
</dbReference>
<name>A0A252F227_9FIRM</name>
<dbReference type="OrthoDB" id="1716553at2"/>
<reference evidence="1 2" key="1">
    <citation type="submission" date="2017-05" db="EMBL/GenBank/DDBJ databases">
        <title>Butyricicoccus porcorum sp. nov. a butyrate-producing bacterium from the swine intestinal tract.</title>
        <authorList>
            <person name="Trachsel J."/>
            <person name="Humphrey S."/>
            <person name="Allen H.K."/>
        </authorList>
    </citation>
    <scope>NUCLEOTIDE SEQUENCE [LARGE SCALE GENOMIC DNA]</scope>
    <source>
        <strain evidence="1">BB10</strain>
    </source>
</reference>
<evidence type="ECO:0000313" key="2">
    <source>
        <dbReference type="Proteomes" id="UP000194903"/>
    </source>
</evidence>
<dbReference type="AlphaFoldDB" id="A0A252F227"/>
<evidence type="ECO:0000313" key="1">
    <source>
        <dbReference type="EMBL" id="OUM19837.1"/>
    </source>
</evidence>
<dbReference type="EMBL" id="NHOC01000010">
    <property type="protein sequence ID" value="OUM19837.1"/>
    <property type="molecule type" value="Genomic_DNA"/>
</dbReference>
<protein>
    <submittedName>
        <fullName evidence="1">Uncharacterized protein</fullName>
    </submittedName>
</protein>
<dbReference type="RefSeq" id="WP_087021773.1">
    <property type="nucleotide sequence ID" value="NZ_CP178353.1"/>
</dbReference>
<accession>A0A252F227</accession>